<feature type="domain" description="Methyltransferase type 11" evidence="1">
    <location>
        <begin position="294"/>
        <end position="380"/>
    </location>
</feature>
<sequence>MPTEVVPLSFRDPIARVVAVDGVIHRAVAAEHAAHVETLLRSRWLQTRVERGDMPASDWCAAPPGCLSWGDDWRWIRHQTLEMPLYPHEITSQQLYDAALLTLDLAQDALSTGHMLKDASAWNVLHVNGRAVFVDLTSFVPHDGSPLWLAYGQFGRHFVIPLLLSHHLRMSPADTFVRHRDGLTPEFARRLLGRWRSFSSLAAAEFIGLPAMLRDARRVAPSPQSGDMETAVQAHQALLARLRGVVQSLEPTLRRRNTNWSRYTAQRDHYTREGLALKHAFLTRRLASGHGRLLDLGCNTGEYALHAAQAGRSVIAADIDEQSLQELHQGKAALPISTLLLDLANPGPALGWRNAEVAPTLSRARGRFGTVLCVGLLHHLLVTVRVPLTDVLEFLSDLGPHELLIEWIPPHDRKFQEIAGPNLPLYEHLNQAVFEAAIASHWVIEERHAVPGNERVLYALRRTVRTV</sequence>
<gene>
    <name evidence="2" type="ORF">LXT12_12955</name>
</gene>
<keyword evidence="2" id="KW-0808">Transferase</keyword>
<keyword evidence="3" id="KW-1185">Reference proteome</keyword>
<dbReference type="SUPFAM" id="SSF53335">
    <property type="entry name" value="S-adenosyl-L-methionine-dependent methyltransferases"/>
    <property type="match status" value="1"/>
</dbReference>
<dbReference type="Proteomes" id="UP001201463">
    <property type="component" value="Unassembled WGS sequence"/>
</dbReference>
<dbReference type="GO" id="GO:0008168">
    <property type="term" value="F:methyltransferase activity"/>
    <property type="evidence" value="ECO:0007669"/>
    <property type="project" value="UniProtKB-KW"/>
</dbReference>
<dbReference type="InterPro" id="IPR029063">
    <property type="entry name" value="SAM-dependent_MTases_sf"/>
</dbReference>
<organism evidence="2 3">
    <name type="scientific">Pelomonas caseinilytica</name>
    <dbReference type="NCBI Taxonomy" id="2906763"/>
    <lineage>
        <taxon>Bacteria</taxon>
        <taxon>Pseudomonadati</taxon>
        <taxon>Pseudomonadota</taxon>
        <taxon>Betaproteobacteria</taxon>
        <taxon>Burkholderiales</taxon>
        <taxon>Sphaerotilaceae</taxon>
        <taxon>Roseateles</taxon>
    </lineage>
</organism>
<evidence type="ECO:0000259" key="1">
    <source>
        <dbReference type="Pfam" id="PF08241"/>
    </source>
</evidence>
<accession>A0ABS8XEL3</accession>
<evidence type="ECO:0000313" key="3">
    <source>
        <dbReference type="Proteomes" id="UP001201463"/>
    </source>
</evidence>
<dbReference type="EMBL" id="JAJTWT010000005">
    <property type="protein sequence ID" value="MCE4538160.1"/>
    <property type="molecule type" value="Genomic_DNA"/>
</dbReference>
<dbReference type="InterPro" id="IPR013216">
    <property type="entry name" value="Methyltransf_11"/>
</dbReference>
<dbReference type="CDD" id="cd02440">
    <property type="entry name" value="AdoMet_MTases"/>
    <property type="match status" value="1"/>
</dbReference>
<protein>
    <submittedName>
        <fullName evidence="2">Class I SAM-dependent methyltransferase</fullName>
    </submittedName>
</protein>
<dbReference type="Gene3D" id="3.40.50.150">
    <property type="entry name" value="Vaccinia Virus protein VP39"/>
    <property type="match status" value="1"/>
</dbReference>
<name>A0ABS8XEL3_9BURK</name>
<dbReference type="GO" id="GO:0032259">
    <property type="term" value="P:methylation"/>
    <property type="evidence" value="ECO:0007669"/>
    <property type="project" value="UniProtKB-KW"/>
</dbReference>
<reference evidence="2 3" key="1">
    <citation type="submission" date="2021-12" db="EMBL/GenBank/DDBJ databases">
        <title>Genome seq of p7.</title>
        <authorList>
            <person name="Seo T."/>
        </authorList>
    </citation>
    <scope>NUCLEOTIDE SEQUENCE [LARGE SCALE GENOMIC DNA]</scope>
    <source>
        <strain evidence="2 3">P7</strain>
    </source>
</reference>
<keyword evidence="2" id="KW-0489">Methyltransferase</keyword>
<comment type="caution">
    <text evidence="2">The sequence shown here is derived from an EMBL/GenBank/DDBJ whole genome shotgun (WGS) entry which is preliminary data.</text>
</comment>
<dbReference type="RefSeq" id="WP_233392608.1">
    <property type="nucleotide sequence ID" value="NZ_JAJTWT010000005.1"/>
</dbReference>
<evidence type="ECO:0000313" key="2">
    <source>
        <dbReference type="EMBL" id="MCE4538160.1"/>
    </source>
</evidence>
<proteinExistence type="predicted"/>
<dbReference type="Pfam" id="PF08241">
    <property type="entry name" value="Methyltransf_11"/>
    <property type="match status" value="1"/>
</dbReference>